<accession>A0A2H9TJV3</accession>
<keyword evidence="2" id="KW-1185">Reference proteome</keyword>
<gene>
    <name evidence="1" type="ORF">PSACC_02183</name>
</gene>
<proteinExistence type="predicted"/>
<organism evidence="1 2">
    <name type="scientific">Paramicrosporidium saccamoebae</name>
    <dbReference type="NCBI Taxonomy" id="1246581"/>
    <lineage>
        <taxon>Eukaryota</taxon>
        <taxon>Fungi</taxon>
        <taxon>Fungi incertae sedis</taxon>
        <taxon>Cryptomycota</taxon>
        <taxon>Cryptomycota incertae sedis</taxon>
        <taxon>Paramicrosporidium</taxon>
    </lineage>
</organism>
<dbReference type="EMBL" id="MTSL01000149">
    <property type="protein sequence ID" value="PJF18016.1"/>
    <property type="molecule type" value="Genomic_DNA"/>
</dbReference>
<evidence type="ECO:0000313" key="2">
    <source>
        <dbReference type="Proteomes" id="UP000240830"/>
    </source>
</evidence>
<sequence length="138" mass="15886">MTGAYQDSRENTYDSQFAPFIDEIIDTNELDMALAPVEKRDQWESNSNVGGSKHILHEMSIVKSRIGFSEQQFRDKCQKLQSELCQEFKEIVDGIYDALDAMVADFSKTMYQVQMDSLRDFEKQLSEVRRVSLQAGTL</sequence>
<dbReference type="AlphaFoldDB" id="A0A2H9TJV3"/>
<comment type="caution">
    <text evidence="1">The sequence shown here is derived from an EMBL/GenBank/DDBJ whole genome shotgun (WGS) entry which is preliminary data.</text>
</comment>
<name>A0A2H9TJV3_9FUNG</name>
<reference evidence="1 2" key="1">
    <citation type="submission" date="2016-10" db="EMBL/GenBank/DDBJ databases">
        <title>The genome of Paramicrosporidium saccamoebae is the missing link in understanding Cryptomycota and Microsporidia evolution.</title>
        <authorList>
            <person name="Quandt C.A."/>
            <person name="Beaudet D."/>
            <person name="Corsaro D."/>
            <person name="Michel R."/>
            <person name="Corradi N."/>
            <person name="James T."/>
        </authorList>
    </citation>
    <scope>NUCLEOTIDE SEQUENCE [LARGE SCALE GENOMIC DNA]</scope>
    <source>
        <strain evidence="1 2">KSL3</strain>
    </source>
</reference>
<dbReference type="Proteomes" id="UP000240830">
    <property type="component" value="Unassembled WGS sequence"/>
</dbReference>
<protein>
    <submittedName>
        <fullName evidence="1">Uncharacterized protein</fullName>
    </submittedName>
</protein>
<evidence type="ECO:0000313" key="1">
    <source>
        <dbReference type="EMBL" id="PJF18016.1"/>
    </source>
</evidence>